<name>A0A1R3L6I4_ASPOF</name>
<evidence type="ECO:0000256" key="2">
    <source>
        <dbReference type="SAM" id="SignalP"/>
    </source>
</evidence>
<dbReference type="Gramene" id="ONK55231">
    <property type="protein sequence ID" value="ONK55231"/>
    <property type="gene ID" value="A4U43_UnF6120"/>
</dbReference>
<feature type="chain" id="PRO_5012322655" description="Trichome birefringence-like C-terminal domain-containing protein" evidence="2">
    <location>
        <begin position="32"/>
        <end position="119"/>
    </location>
</feature>
<evidence type="ECO:0000259" key="3">
    <source>
        <dbReference type="Pfam" id="PF13839"/>
    </source>
</evidence>
<feature type="domain" description="Trichome birefringence-like C-terminal" evidence="3">
    <location>
        <begin position="41"/>
        <end position="89"/>
    </location>
</feature>
<dbReference type="Pfam" id="PF13839">
    <property type="entry name" value="PC-Esterase"/>
    <property type="match status" value="1"/>
</dbReference>
<evidence type="ECO:0000313" key="5">
    <source>
        <dbReference type="Proteomes" id="UP000243459"/>
    </source>
</evidence>
<evidence type="ECO:0000256" key="1">
    <source>
        <dbReference type="ARBA" id="ARBA00007727"/>
    </source>
</evidence>
<dbReference type="EMBL" id="KV863641">
    <property type="protein sequence ID" value="ONK55231.1"/>
    <property type="molecule type" value="Genomic_DNA"/>
</dbReference>
<accession>A0A1R3L6I4</accession>
<comment type="similarity">
    <text evidence="1">Belongs to the PC-esterase family. TBL subfamily.</text>
</comment>
<dbReference type="AlphaFoldDB" id="A0A1R3L6I4"/>
<dbReference type="InterPro" id="IPR026057">
    <property type="entry name" value="TBL_C"/>
</dbReference>
<evidence type="ECO:0000313" key="4">
    <source>
        <dbReference type="EMBL" id="ONK55231.1"/>
    </source>
</evidence>
<dbReference type="GO" id="GO:0016740">
    <property type="term" value="F:transferase activity"/>
    <property type="evidence" value="ECO:0007669"/>
    <property type="project" value="InterPro"/>
</dbReference>
<keyword evidence="2" id="KW-0732">Signal</keyword>
<gene>
    <name evidence="4" type="ORF">A4U43_UnF6120</name>
</gene>
<proteinExistence type="inferred from homology"/>
<sequence>MRLTGIKFRRLFCFWLFGLSLLLLEWSFSDCFPCAAAWALKHVPARVRFVLMLDNMDHANRRWVDVDVLIFNSGHWWTWTKLIDSTMLVVRLACILVSMENSLTLSMSNTVSGDVCDNY</sequence>
<dbReference type="Proteomes" id="UP000243459">
    <property type="component" value="Unassembled WGS sequence"/>
</dbReference>
<protein>
    <recommendedName>
        <fullName evidence="3">Trichome birefringence-like C-terminal domain-containing protein</fullName>
    </recommendedName>
</protein>
<keyword evidence="5" id="KW-1185">Reference proteome</keyword>
<reference evidence="5" key="1">
    <citation type="journal article" date="2017" name="Nat. Commun.">
        <title>The asparagus genome sheds light on the origin and evolution of a young Y chromosome.</title>
        <authorList>
            <person name="Harkess A."/>
            <person name="Zhou J."/>
            <person name="Xu C."/>
            <person name="Bowers J.E."/>
            <person name="Van der Hulst R."/>
            <person name="Ayyampalayam S."/>
            <person name="Mercati F."/>
            <person name="Riccardi P."/>
            <person name="McKain M.R."/>
            <person name="Kakrana A."/>
            <person name="Tang H."/>
            <person name="Ray J."/>
            <person name="Groenendijk J."/>
            <person name="Arikit S."/>
            <person name="Mathioni S.M."/>
            <person name="Nakano M."/>
            <person name="Shan H."/>
            <person name="Telgmann-Rauber A."/>
            <person name="Kanno A."/>
            <person name="Yue Z."/>
            <person name="Chen H."/>
            <person name="Li W."/>
            <person name="Chen Y."/>
            <person name="Xu X."/>
            <person name="Zhang Y."/>
            <person name="Luo S."/>
            <person name="Chen H."/>
            <person name="Gao J."/>
            <person name="Mao Z."/>
            <person name="Pires J.C."/>
            <person name="Luo M."/>
            <person name="Kudrna D."/>
            <person name="Wing R.A."/>
            <person name="Meyers B.C."/>
            <person name="Yi K."/>
            <person name="Kong H."/>
            <person name="Lavrijsen P."/>
            <person name="Sunseri F."/>
            <person name="Falavigna A."/>
            <person name="Ye Y."/>
            <person name="Leebens-Mack J.H."/>
            <person name="Chen G."/>
        </authorList>
    </citation>
    <scope>NUCLEOTIDE SEQUENCE [LARGE SCALE GENOMIC DNA]</scope>
    <source>
        <strain evidence="5">cv. DH0086</strain>
    </source>
</reference>
<feature type="signal peptide" evidence="2">
    <location>
        <begin position="1"/>
        <end position="31"/>
    </location>
</feature>
<organism evidence="4 5">
    <name type="scientific">Asparagus officinalis</name>
    <name type="common">Garden asparagus</name>
    <dbReference type="NCBI Taxonomy" id="4686"/>
    <lineage>
        <taxon>Eukaryota</taxon>
        <taxon>Viridiplantae</taxon>
        <taxon>Streptophyta</taxon>
        <taxon>Embryophyta</taxon>
        <taxon>Tracheophyta</taxon>
        <taxon>Spermatophyta</taxon>
        <taxon>Magnoliopsida</taxon>
        <taxon>Liliopsida</taxon>
        <taxon>Asparagales</taxon>
        <taxon>Asparagaceae</taxon>
        <taxon>Asparagoideae</taxon>
        <taxon>Asparagus</taxon>
    </lineage>
</organism>